<feature type="domain" description="Nephrocystin 3-like N-terminal" evidence="3">
    <location>
        <begin position="283"/>
        <end position="431"/>
    </location>
</feature>
<feature type="domain" description="NACHT-NTPase and P-loop NTPases N-terminal" evidence="2">
    <location>
        <begin position="10"/>
        <end position="130"/>
    </location>
</feature>
<dbReference type="Gene3D" id="1.25.40.20">
    <property type="entry name" value="Ankyrin repeat-containing domain"/>
    <property type="match status" value="1"/>
</dbReference>
<accession>A0A0A1SSU9</accession>
<gene>
    <name evidence="4" type="ORF">VHEMI01330</name>
</gene>
<evidence type="ECO:0000313" key="4">
    <source>
        <dbReference type="EMBL" id="CEJ81186.1"/>
    </source>
</evidence>
<dbReference type="InterPro" id="IPR031352">
    <property type="entry name" value="SesA"/>
</dbReference>
<dbReference type="OrthoDB" id="416222at2759"/>
<evidence type="ECO:0008006" key="6">
    <source>
        <dbReference type="Google" id="ProtNLM"/>
    </source>
</evidence>
<evidence type="ECO:0000259" key="3">
    <source>
        <dbReference type="Pfam" id="PF24883"/>
    </source>
</evidence>
<dbReference type="Pfam" id="PF17107">
    <property type="entry name" value="SesA"/>
    <property type="match status" value="1"/>
</dbReference>
<dbReference type="EMBL" id="CDHN01000001">
    <property type="protein sequence ID" value="CEJ81186.1"/>
    <property type="molecule type" value="Genomic_DNA"/>
</dbReference>
<dbReference type="HOGENOM" id="CLU_298124_0_0_1"/>
<keyword evidence="1" id="KW-0677">Repeat</keyword>
<proteinExistence type="predicted"/>
<reference evidence="4 5" key="1">
    <citation type="journal article" date="2015" name="Genome Announc.">
        <title>Draft Genome Sequence and Gene Annotation of the Entomopathogenic Fungus Verticillium hemipterigenum.</title>
        <authorList>
            <person name="Horn F."/>
            <person name="Habel A."/>
            <person name="Scharf D.H."/>
            <person name="Dworschak J."/>
            <person name="Brakhage A.A."/>
            <person name="Guthke R."/>
            <person name="Hertweck C."/>
            <person name="Linde J."/>
        </authorList>
    </citation>
    <scope>NUCLEOTIDE SEQUENCE [LARGE SCALE GENOMIC DNA]</scope>
</reference>
<sequence>MSGLEVLGAISAVISIIDATIQISSAIQDEAGLPANFKTVAVRLPVVSRLLDDAEEYIRRNETLDLAPAFTPVIQNCSTKATQLQQLFQKVIPADGDSRASRYIKAARTIGKGGRVETLMKDILDDLSLLTMQFPDTTSHRGKESLTRAIDEVKKLEPSLPEGFEDAVRFANYGSGPQNINTGSGSLYNNNGAVIQNTGSGQLYNGTNYVASKISTLSFGDQNHGIQAETVTVHGGYHEYRQSAPATPLTPQELNAKRLKVCRNHLRSVESTRLFNKQKSFESANWLLQQDAFQEWQRLGVKGPQAVLLTIKGHNFTGKSVMMRRAVAASSENEKVITLHHFFGGDTKDPIDELLRDLLYQLIYALPEKHKPWEDIRRWGEEIGDGECIDLASCGNLEEIFIRITATVKDDLAIRIFVDDVDDCIGGHAHTSKQDSRMPLDVLEALYNLLSRARTVDADLGICVSRRTRQDYYGKEPPATTIHLEEYINEALSTLIQAKLANVFPEALEKAFIILKMVETGSHNFHWAEHICNEIVKNKDGKMQDLAWVASTPLSDYEALYTSALRSSKASKTHCSHMNLLRVALGSFRPMTAEESLHAHAFAEEPEFKHPTMEAWQASEQGLTVDAFTNYVSDKTYGLLEVSVRVKTSNSATAALEDDDVECHVLFSRRSTATFLRGEKGLAELEIQSRDHLEQECHALLFRICSTVLDKFSLTGSNNVHLLDYACEFWLRHSIACGELPPDKALPEFFMNKCTKRKAQRFIKQQITFLEQARAKESISLKNQTSMTVLLATLGCTTLLRRHIEACDCCKMDMCVEPNAKQPSTVLQASLYNAISTAKFDTAKYLVGLLPRDHLNMSIRGWTLMYTTCFYSKIMASEYEKALDLVKTLLDLGADACEPSLTGDVFPLHLAISVADHRLIEVICEGRDRKALNDIFEMGQGKTRQTALHHAVMCKLAEPRERQAILATLRKLAPDPNRLLGMIDEENRTPVDLADDDDDLLDELELFQS</sequence>
<dbReference type="Pfam" id="PF24883">
    <property type="entry name" value="NPHP3_N"/>
    <property type="match status" value="1"/>
</dbReference>
<dbReference type="InterPro" id="IPR036770">
    <property type="entry name" value="Ankyrin_rpt-contain_sf"/>
</dbReference>
<dbReference type="Proteomes" id="UP000039046">
    <property type="component" value="Unassembled WGS sequence"/>
</dbReference>
<dbReference type="AlphaFoldDB" id="A0A0A1SSU9"/>
<dbReference type="SUPFAM" id="SSF48403">
    <property type="entry name" value="Ankyrin repeat"/>
    <property type="match status" value="1"/>
</dbReference>
<organism evidence="4 5">
    <name type="scientific">[Torrubiella] hemipterigena</name>
    <dbReference type="NCBI Taxonomy" id="1531966"/>
    <lineage>
        <taxon>Eukaryota</taxon>
        <taxon>Fungi</taxon>
        <taxon>Dikarya</taxon>
        <taxon>Ascomycota</taxon>
        <taxon>Pezizomycotina</taxon>
        <taxon>Sordariomycetes</taxon>
        <taxon>Hypocreomycetidae</taxon>
        <taxon>Hypocreales</taxon>
        <taxon>Clavicipitaceae</taxon>
        <taxon>Clavicipitaceae incertae sedis</taxon>
        <taxon>'Torrubiella' clade</taxon>
    </lineage>
</organism>
<evidence type="ECO:0000256" key="1">
    <source>
        <dbReference type="ARBA" id="ARBA00022737"/>
    </source>
</evidence>
<protein>
    <recommendedName>
        <fullName evidence="6">NACHT-NTPase and P-loop NTPases N-terminal domain-containing protein</fullName>
    </recommendedName>
</protein>
<evidence type="ECO:0000259" key="2">
    <source>
        <dbReference type="Pfam" id="PF17107"/>
    </source>
</evidence>
<dbReference type="STRING" id="1531966.A0A0A1SSU9"/>
<keyword evidence="5" id="KW-1185">Reference proteome</keyword>
<evidence type="ECO:0000313" key="5">
    <source>
        <dbReference type="Proteomes" id="UP000039046"/>
    </source>
</evidence>
<name>A0A0A1SSU9_9HYPO</name>
<dbReference type="InterPro" id="IPR056884">
    <property type="entry name" value="NPHP3-like_N"/>
</dbReference>